<dbReference type="GO" id="GO:0006508">
    <property type="term" value="P:proteolysis"/>
    <property type="evidence" value="ECO:0007669"/>
    <property type="project" value="InterPro"/>
</dbReference>
<feature type="region of interest" description="Disordered" evidence="5">
    <location>
        <begin position="1301"/>
        <end position="1336"/>
    </location>
</feature>
<organism evidence="7 8">
    <name type="scientific">Oryzias latipes</name>
    <name type="common">Japanese rice fish</name>
    <name type="synonym">Japanese killifish</name>
    <dbReference type="NCBI Taxonomy" id="8090"/>
    <lineage>
        <taxon>Eukaryota</taxon>
        <taxon>Metazoa</taxon>
        <taxon>Chordata</taxon>
        <taxon>Craniata</taxon>
        <taxon>Vertebrata</taxon>
        <taxon>Euteleostomi</taxon>
        <taxon>Actinopterygii</taxon>
        <taxon>Neopterygii</taxon>
        <taxon>Teleostei</taxon>
        <taxon>Neoteleostei</taxon>
        <taxon>Acanthomorphata</taxon>
        <taxon>Ovalentaria</taxon>
        <taxon>Atherinomorphae</taxon>
        <taxon>Beloniformes</taxon>
        <taxon>Adrianichthyidae</taxon>
        <taxon>Oryziinae</taxon>
        <taxon>Oryzias</taxon>
    </lineage>
</organism>
<dbReference type="PANTHER" id="PTHR12792">
    <property type="entry name" value="EXTRA SPINDLE POLES 1-RELATED"/>
    <property type="match status" value="1"/>
</dbReference>
<evidence type="ECO:0000256" key="1">
    <source>
        <dbReference type="ARBA" id="ARBA00000451"/>
    </source>
</evidence>
<keyword evidence="3" id="KW-0378">Hydrolase</keyword>
<feature type="compositionally biased region" description="Basic and acidic residues" evidence="5">
    <location>
        <begin position="1440"/>
        <end position="1463"/>
    </location>
</feature>
<keyword evidence="4" id="KW-0159">Chromosome partition</keyword>
<dbReference type="InterPro" id="IPR005314">
    <property type="entry name" value="Peptidase_C50"/>
</dbReference>
<evidence type="ECO:0000256" key="3">
    <source>
        <dbReference type="ARBA" id="ARBA00022801"/>
    </source>
</evidence>
<dbReference type="InterPro" id="IPR011990">
    <property type="entry name" value="TPR-like_helical_dom_sf"/>
</dbReference>
<evidence type="ECO:0000313" key="7">
    <source>
        <dbReference type="Ensembl" id="ENSORLP00020003574.1"/>
    </source>
</evidence>
<evidence type="ECO:0000259" key="6">
    <source>
        <dbReference type="PROSITE" id="PS51700"/>
    </source>
</evidence>
<dbReference type="EC" id="3.4.22.49" evidence="2"/>
<reference evidence="7" key="4">
    <citation type="submission" date="2025-09" db="UniProtKB">
        <authorList>
            <consortium name="Ensembl"/>
        </authorList>
    </citation>
    <scope>IDENTIFICATION</scope>
    <source>
        <strain evidence="7">HNI</strain>
    </source>
</reference>
<dbReference type="PROSITE" id="PS51700">
    <property type="entry name" value="SEPARIN"/>
    <property type="match status" value="1"/>
</dbReference>
<dbReference type="SUPFAM" id="SSF48452">
    <property type="entry name" value="TPR-like"/>
    <property type="match status" value="1"/>
</dbReference>
<feature type="compositionally biased region" description="Polar residues" evidence="5">
    <location>
        <begin position="1310"/>
        <end position="1325"/>
    </location>
</feature>
<accession>A0A3P9K5U0</accession>
<dbReference type="GO" id="GO:0098813">
    <property type="term" value="P:nuclear chromosome segregation"/>
    <property type="evidence" value="ECO:0007669"/>
    <property type="project" value="UniProtKB-ARBA"/>
</dbReference>
<feature type="region of interest" description="Disordered" evidence="5">
    <location>
        <begin position="1418"/>
        <end position="1536"/>
    </location>
</feature>
<dbReference type="PANTHER" id="PTHR12792:SF0">
    <property type="entry name" value="SEPARIN"/>
    <property type="match status" value="1"/>
</dbReference>
<proteinExistence type="predicted"/>
<evidence type="ECO:0000313" key="8">
    <source>
        <dbReference type="Proteomes" id="UP000265180"/>
    </source>
</evidence>
<feature type="region of interest" description="Disordered" evidence="5">
    <location>
        <begin position="1071"/>
        <end position="1093"/>
    </location>
</feature>
<dbReference type="GO" id="GO:0004197">
    <property type="term" value="F:cysteine-type endopeptidase activity"/>
    <property type="evidence" value="ECO:0007669"/>
    <property type="project" value="InterPro"/>
</dbReference>
<reference evidence="7 8" key="2">
    <citation type="submission" date="2017-04" db="EMBL/GenBank/DDBJ databases">
        <title>CpG methylation of centromeres and impact of large insertions on vertebrate speciation.</title>
        <authorList>
            <person name="Ichikawa K."/>
            <person name="Yoshimura J."/>
            <person name="Morishita S."/>
        </authorList>
    </citation>
    <scope>NUCLEOTIDE SEQUENCE</scope>
    <source>
        <strain evidence="7 8">HNI</strain>
    </source>
</reference>
<dbReference type="Proteomes" id="UP000265180">
    <property type="component" value="Chromosome 5"/>
</dbReference>
<dbReference type="Pfam" id="PF03568">
    <property type="entry name" value="Separin_C"/>
    <property type="match status" value="1"/>
</dbReference>
<name>A0A3P9K5U0_ORYLA</name>
<feature type="compositionally biased region" description="Low complexity" evidence="5">
    <location>
        <begin position="1471"/>
        <end position="1490"/>
    </location>
</feature>
<reference key="1">
    <citation type="journal article" date="2007" name="Nature">
        <title>The medaka draft genome and insights into vertebrate genome evolution.</title>
        <authorList>
            <person name="Kasahara M."/>
            <person name="Naruse K."/>
            <person name="Sasaki S."/>
            <person name="Nakatani Y."/>
            <person name="Qu W."/>
            <person name="Ahsan B."/>
            <person name="Yamada T."/>
            <person name="Nagayasu Y."/>
            <person name="Doi K."/>
            <person name="Kasai Y."/>
            <person name="Jindo T."/>
            <person name="Kobayashi D."/>
            <person name="Shimada A."/>
            <person name="Toyoda A."/>
            <person name="Kuroki Y."/>
            <person name="Fujiyama A."/>
            <person name="Sasaki T."/>
            <person name="Shimizu A."/>
            <person name="Asakawa S."/>
            <person name="Shimizu N."/>
            <person name="Hashimoto S."/>
            <person name="Yang J."/>
            <person name="Lee Y."/>
            <person name="Matsushima K."/>
            <person name="Sugano S."/>
            <person name="Sakaizumi M."/>
            <person name="Narita T."/>
            <person name="Ohishi K."/>
            <person name="Haga S."/>
            <person name="Ohta F."/>
            <person name="Nomoto H."/>
            <person name="Nogata K."/>
            <person name="Morishita T."/>
            <person name="Endo T."/>
            <person name="Shin-I T."/>
            <person name="Takeda H."/>
            <person name="Morishita S."/>
            <person name="Kohara Y."/>
        </authorList>
    </citation>
    <scope>NUCLEOTIDE SEQUENCE [LARGE SCALE GENOMIC DNA]</scope>
    <source>
        <strain>Hd-rR</strain>
    </source>
</reference>
<dbReference type="Ensembl" id="ENSORLT00020009443.1">
    <property type="protein sequence ID" value="ENSORLP00020003574.1"/>
    <property type="gene ID" value="ENSORLG00020004407.1"/>
</dbReference>
<reference evidence="7" key="3">
    <citation type="submission" date="2025-08" db="UniProtKB">
        <authorList>
            <consortium name="Ensembl"/>
        </authorList>
    </citation>
    <scope>IDENTIFICATION</scope>
    <source>
        <strain evidence="7">HNI</strain>
    </source>
</reference>
<evidence type="ECO:0000256" key="2">
    <source>
        <dbReference type="ARBA" id="ARBA00012489"/>
    </source>
</evidence>
<dbReference type="GO" id="GO:0000280">
    <property type="term" value="P:nuclear division"/>
    <property type="evidence" value="ECO:0007669"/>
    <property type="project" value="UniProtKB-ARBA"/>
</dbReference>
<sequence length="2165" mass="241038">MKCLKVEEYIKKTGSAEETRHLTQELQKYVRSQLGLQGRTLCDRVIRACNHQLGVGPPDVEHISLLVDLVELCLCGYDRCVGAEAQSSPLYMEKILFHIVKKLSSLKVPTLCSHVAALLLSRLPPTLQVQEEHCVLVRSCFSVLWNELSAAKDEKVLHPQKRLCCQLQALSFLLLDMDATASFSSKAPKYTEEAILEFESSCGSVMQEDALFLLQEMHTLFNRTLNCVQGCRGSEAKQHLPTFILFILSEMMLLAVKMLCKAGHHSLAVSFLSEMEVKVSECVGYPCTPLVLGKWGVKVHSEITSGRQNGQPLTECARVLRSLSVDLSDVGGRALLEACGLVLWAVESRSEKGLSGPVLLAFYSFLEEYQEHILKMLDKTLSKHLDSRRLQQTLCFSIYQSFVFAYESMLASQLEEPDLLQRVLLYCQSTTGLLMKELQKLANENLFTKAVVAVSNMACGLYNRHLYDQAFTIVEILCKDLCQKHAVSLSVDRLNRPFMLAVQTSRRAGQLDRALQWVILWLKALGDNITTHMSEPVSLWVKTKTDAVNNSDEDIRLRTLRDGFGADVPDEQIMLCLLEEELRAYKELPRDTAQERYNTLCDLLDICNEESSHSHRRALYLCEMAQVVCFQDFGEHTDCAAVDFTREALRLLGDEVETPENSDRLKDDKAHAELWLFICSLEKHLQEAMENERKQRELREQTPGVNSHIGNNDFDFEEKQKMHDSSLVYEGLHFNLAAEKKLCQPLERALEMWSGLIQSGAQPSVRNAKQTCSSVAVAAALFRLMGKPLKALEAYQCAVEFYRGSADAVGCASALCQSVSILLDLGSPQLALSQLEEAEKMLASIPSEGPSSISMLVILLKAQYFYSTGQVDHGVPHLCEVLKVVSDVKQSKKWYLLRAQTLQLCSSYLNLDTAQLPQTQRSLITQHGISTPDAAVYEGLKLLCSLLITLVGKGLYGANGSSSDVRFIHQGDNLLLKWQLLSELLGCSRKMVALRSSCGAVSDARLQCLEALKLAIKLQALSQCAELLVIKAELELMHEEREECRTDLDLVKNLLEQCTDVSAQVQRTDVKIKPRKGRPARRPQSPLPNTEDDLKNILSTRWMSKDAVVEDSANSPPFKALPHSWLSSLGHEAGCGCPCCSQPSLGRCTARWAAAQADLVLKQDPTDERVGFKLHLTTLSRCKSVTNQLKKSLSELFPSRLSAKDDFKPLLMQDVMSRVYLSMAHARLEMRHNKSCGLWQILEAGLTFIDSLTSPALSAVKAGILGTKAIASLMILAAQNNRNPEELVSSVWTWNSPKPFQDAKAKEQKGVSSATGKRQTETSKNPAVPDRKKEPRKVKVLKPIIHVTSSSYKEKSLLPMTPVMTMSKSSTGDLGSFDFNTVVPTLNCTPIQRVKCPPSGQKGSRTCPKLHFHVFEESSPLQEKVPAVPAAPKRTKKSRFKVEFSDESDSEAKMEKEDKEKSKLPRKRNTTKTGPKPKAAPEPTAETIPPRRQAQKKRSTATSCATSSEDEVRLRLPASNRPGRTRKQPSKNVEEPDVMRTIKEEMNEVLNMSIEQLRTSDAETEASSQDVDFEVLRRDVCCNLEREFCGVRSRGHLREEFNLHDTHTDNKPAHLSLEDVQSLLRSAWLAVQHFPCPTIYPTLCGLLALTTGQQDPLTTAMLHAQSLGVTSRHRTLRHLFSSLQRLKKASNELTVKMDSLSLDEGSGTVSTHPAEHKLSLMERLFSFPTVDPPSFPQKHCQDLTDQIQSLPPGVTVCLISVVGVKTLELENSVILTRLEKGSAPVTLHISTSKQQVKIHQLLQEMDSILAEQKVVSCVAEKALWWEGRRALDSRVEHLLKEMEEVLGCWKSFLLPLTKDPKLSIQAQLVCRALSARGVTVGVEMLKAVLSAAPVLSEEDLKRFTLGLSPKWDKECDHLLQAAISQLLEREEPKGHVVLILDKFLQKLPWEGMSILKTQSVSRMPSLHSLLGLNIQKDADSQSVLSSGVNPRKVFYVLDPDANLKNAQDRFKDWFCSKPDWQGVCGVPPDSGQLEEAVAIKDLYIYVGHGAGARFLDSHSVLKQQMRAASLLFGCSSAALAVRGNQEGQGILLNYLIAGCPFILGNLWDVTDRDIDRFTKALLESWLSAGSGTSILEFMASSRQATNLKYLIGAAPVVYGLPVHLQ</sequence>
<protein>
    <recommendedName>
        <fullName evidence="2">separase</fullName>
        <ecNumber evidence="2">3.4.22.49</ecNumber>
    </recommendedName>
</protein>
<comment type="catalytic activity">
    <reaction evidence="1">
        <text>All bonds known to be hydrolyzed by this endopeptidase have arginine in P1 and an acidic residue in P4. P6 is often occupied by an acidic residue or by a hydroxy-amino-acid residue, the phosphorylation of which enhances cleavage.</text>
        <dbReference type="EC" id="3.4.22.49"/>
    </reaction>
</comment>
<dbReference type="GO" id="GO:0005634">
    <property type="term" value="C:nucleus"/>
    <property type="evidence" value="ECO:0007669"/>
    <property type="project" value="InterPro"/>
</dbReference>
<dbReference type="InterPro" id="IPR030397">
    <property type="entry name" value="SEPARIN_core_dom"/>
</dbReference>
<evidence type="ECO:0000256" key="5">
    <source>
        <dbReference type="SAM" id="MobiDB-lite"/>
    </source>
</evidence>
<evidence type="ECO:0000256" key="4">
    <source>
        <dbReference type="ARBA" id="ARBA00022829"/>
    </source>
</evidence>
<feature type="domain" description="Peptidase C50" evidence="6">
    <location>
        <begin position="1990"/>
        <end position="2085"/>
    </location>
</feature>